<reference evidence="1 2" key="1">
    <citation type="submission" date="2024-10" db="EMBL/GenBank/DDBJ databases">
        <title>The Natural Products Discovery Center: Release of the First 8490 Sequenced Strains for Exploring Actinobacteria Biosynthetic Diversity.</title>
        <authorList>
            <person name="Kalkreuter E."/>
            <person name="Kautsar S.A."/>
            <person name="Yang D."/>
            <person name="Bader C.D."/>
            <person name="Teijaro C.N."/>
            <person name="Fluegel L."/>
            <person name="Davis C.M."/>
            <person name="Simpson J.R."/>
            <person name="Lauterbach L."/>
            <person name="Steele A.D."/>
            <person name="Gui C."/>
            <person name="Meng S."/>
            <person name="Li G."/>
            <person name="Viehrig K."/>
            <person name="Ye F."/>
            <person name="Su P."/>
            <person name="Kiefer A.F."/>
            <person name="Nichols A."/>
            <person name="Cepeda A.J."/>
            <person name="Yan W."/>
            <person name="Fan B."/>
            <person name="Jiang Y."/>
            <person name="Adhikari A."/>
            <person name="Zheng C.-J."/>
            <person name="Schuster L."/>
            <person name="Cowan T.M."/>
            <person name="Smanski M.J."/>
            <person name="Chevrette M.G."/>
            <person name="De Carvalho L.P.S."/>
            <person name="Shen B."/>
        </authorList>
    </citation>
    <scope>NUCLEOTIDE SEQUENCE [LARGE SCALE GENOMIC DNA]</scope>
    <source>
        <strain evidence="1 2">NPDC004045</strain>
    </source>
</reference>
<dbReference type="GeneID" id="91518116"/>
<evidence type="ECO:0000313" key="1">
    <source>
        <dbReference type="EMBL" id="MFF0545369.1"/>
    </source>
</evidence>
<keyword evidence="2" id="KW-1185">Reference proteome</keyword>
<accession>A0ABW6PSN1</accession>
<dbReference type="Proteomes" id="UP001601444">
    <property type="component" value="Unassembled WGS sequence"/>
</dbReference>
<gene>
    <name evidence="1" type="ORF">ACFYTF_21280</name>
</gene>
<evidence type="ECO:0000313" key="2">
    <source>
        <dbReference type="Proteomes" id="UP001601444"/>
    </source>
</evidence>
<sequence>MTYDDVSERSYEPLTEAHLRRLAELAHEDHVELMRHYPHLRVFRDRVLLTALCQGGALHWIDGENGVKDLDVFTFYAKHPEQKYPPRRRKTGDFGLSELGRHPEDIGKSGRRVDFLGKDLDCPIDTDPVEAVRSYLRGRRTNTAKHLAEKAVVVIAPDHLLGQVIWPE</sequence>
<protein>
    <recommendedName>
        <fullName evidence="3">Transposase</fullName>
    </recommendedName>
</protein>
<comment type="caution">
    <text evidence="1">The sequence shown here is derived from an EMBL/GenBank/DDBJ whole genome shotgun (WGS) entry which is preliminary data.</text>
</comment>
<name>A0ABW6PSN1_9NOCA</name>
<evidence type="ECO:0008006" key="3">
    <source>
        <dbReference type="Google" id="ProtNLM"/>
    </source>
</evidence>
<proteinExistence type="predicted"/>
<organism evidence="1 2">
    <name type="scientific">Nocardia thailandica</name>
    <dbReference type="NCBI Taxonomy" id="257275"/>
    <lineage>
        <taxon>Bacteria</taxon>
        <taxon>Bacillati</taxon>
        <taxon>Actinomycetota</taxon>
        <taxon>Actinomycetes</taxon>
        <taxon>Mycobacteriales</taxon>
        <taxon>Nocardiaceae</taxon>
        <taxon>Nocardia</taxon>
    </lineage>
</organism>
<dbReference type="RefSeq" id="WP_019047704.1">
    <property type="nucleotide sequence ID" value="NZ_JBIAMX010000014.1"/>
</dbReference>
<dbReference type="EMBL" id="JBIAMX010000014">
    <property type="protein sequence ID" value="MFF0545369.1"/>
    <property type="molecule type" value="Genomic_DNA"/>
</dbReference>